<name>X1HVJ7_9ZZZZ</name>
<dbReference type="Gene3D" id="1.20.1250.20">
    <property type="entry name" value="MFS general substrate transporter like domains"/>
    <property type="match status" value="1"/>
</dbReference>
<dbReference type="InterPro" id="IPR036259">
    <property type="entry name" value="MFS_trans_sf"/>
</dbReference>
<keyword evidence="1" id="KW-0472">Membrane</keyword>
<dbReference type="GO" id="GO:0022857">
    <property type="term" value="F:transmembrane transporter activity"/>
    <property type="evidence" value="ECO:0007669"/>
    <property type="project" value="InterPro"/>
</dbReference>
<feature type="transmembrane region" description="Helical" evidence="1">
    <location>
        <begin position="166"/>
        <end position="185"/>
    </location>
</feature>
<reference evidence="2" key="1">
    <citation type="journal article" date="2014" name="Front. Microbiol.">
        <title>High frequency of phylogenetically diverse reductive dehalogenase-homologous genes in deep subseafloor sedimentary metagenomes.</title>
        <authorList>
            <person name="Kawai M."/>
            <person name="Futagami T."/>
            <person name="Toyoda A."/>
            <person name="Takaki Y."/>
            <person name="Nishi S."/>
            <person name="Hori S."/>
            <person name="Arai W."/>
            <person name="Tsubouchi T."/>
            <person name="Morono Y."/>
            <person name="Uchiyama I."/>
            <person name="Ito T."/>
            <person name="Fujiyama A."/>
            <person name="Inagaki F."/>
            <person name="Takami H."/>
        </authorList>
    </citation>
    <scope>NUCLEOTIDE SEQUENCE</scope>
    <source>
        <strain evidence="2">Expedition CK06-06</strain>
    </source>
</reference>
<dbReference type="Pfam" id="PF07690">
    <property type="entry name" value="MFS_1"/>
    <property type="match status" value="1"/>
</dbReference>
<feature type="non-terminal residue" evidence="2">
    <location>
        <position position="239"/>
    </location>
</feature>
<sequence>MKKTSNHLSSNIWKFFLFNLSQRRHFIPILAVFFLTLPNTNAQQIGIYLGIGFLASFLLEIPSGYFADKFGHKETLVLAKVLMILSMFSFIIADSLPFFILGSALISISFSFTSGTDSAFIHDTLIQLKREKEFTKIMSKLLANVSIISAILIILLPFLTNISILLPLKVNLIFDFLGLFAVLALKSPKREGEIVEHSSFFKLVKKAANPGFYIFAIFTGAIGGFILGSTAYKEVYLQS</sequence>
<evidence type="ECO:0000313" key="2">
    <source>
        <dbReference type="EMBL" id="GAH73457.1"/>
    </source>
</evidence>
<comment type="caution">
    <text evidence="2">The sequence shown here is derived from an EMBL/GenBank/DDBJ whole genome shotgun (WGS) entry which is preliminary data.</text>
</comment>
<organism evidence="2">
    <name type="scientific">marine sediment metagenome</name>
    <dbReference type="NCBI Taxonomy" id="412755"/>
    <lineage>
        <taxon>unclassified sequences</taxon>
        <taxon>metagenomes</taxon>
        <taxon>ecological metagenomes</taxon>
    </lineage>
</organism>
<feature type="transmembrane region" description="Helical" evidence="1">
    <location>
        <begin position="52"/>
        <end position="68"/>
    </location>
</feature>
<keyword evidence="1" id="KW-0812">Transmembrane</keyword>
<dbReference type="PANTHER" id="PTHR23530:SF1">
    <property type="entry name" value="PERMEASE, MAJOR FACILITATOR SUPERFAMILY-RELATED"/>
    <property type="match status" value="1"/>
</dbReference>
<feature type="transmembrane region" description="Helical" evidence="1">
    <location>
        <begin position="212"/>
        <end position="232"/>
    </location>
</feature>
<dbReference type="PANTHER" id="PTHR23530">
    <property type="entry name" value="TRANSPORT PROTEIN-RELATED"/>
    <property type="match status" value="1"/>
</dbReference>
<dbReference type="AlphaFoldDB" id="X1HVJ7"/>
<evidence type="ECO:0000256" key="1">
    <source>
        <dbReference type="SAM" id="Phobius"/>
    </source>
</evidence>
<dbReference type="SUPFAM" id="SSF103473">
    <property type="entry name" value="MFS general substrate transporter"/>
    <property type="match status" value="1"/>
</dbReference>
<dbReference type="EMBL" id="BARU01028683">
    <property type="protein sequence ID" value="GAH73457.1"/>
    <property type="molecule type" value="Genomic_DNA"/>
</dbReference>
<feature type="transmembrane region" description="Helical" evidence="1">
    <location>
        <begin position="75"/>
        <end position="93"/>
    </location>
</feature>
<gene>
    <name evidence="2" type="ORF">S03H2_45747</name>
</gene>
<dbReference type="InterPro" id="IPR053160">
    <property type="entry name" value="MFS_DHA3_Transporter"/>
</dbReference>
<evidence type="ECO:0008006" key="3">
    <source>
        <dbReference type="Google" id="ProtNLM"/>
    </source>
</evidence>
<feature type="transmembrane region" description="Helical" evidence="1">
    <location>
        <begin position="99"/>
        <end position="120"/>
    </location>
</feature>
<dbReference type="InterPro" id="IPR011701">
    <property type="entry name" value="MFS"/>
</dbReference>
<keyword evidence="1" id="KW-1133">Transmembrane helix</keyword>
<protein>
    <recommendedName>
        <fullName evidence="3">Major facilitator superfamily (MFS) profile domain-containing protein</fullName>
    </recommendedName>
</protein>
<accession>X1HVJ7</accession>
<feature type="transmembrane region" description="Helical" evidence="1">
    <location>
        <begin position="141"/>
        <end position="160"/>
    </location>
</feature>
<proteinExistence type="predicted"/>